<feature type="transmembrane region" description="Helical" evidence="1">
    <location>
        <begin position="85"/>
        <end position="107"/>
    </location>
</feature>
<organism evidence="2 3">
    <name type="scientific">Thalassobacillus hwangdonensis</name>
    <dbReference type="NCBI Taxonomy" id="546108"/>
    <lineage>
        <taxon>Bacteria</taxon>
        <taxon>Bacillati</taxon>
        <taxon>Bacillota</taxon>
        <taxon>Bacilli</taxon>
        <taxon>Bacillales</taxon>
        <taxon>Bacillaceae</taxon>
        <taxon>Thalassobacillus</taxon>
    </lineage>
</organism>
<protein>
    <submittedName>
        <fullName evidence="2">Uncharacterized protein</fullName>
    </submittedName>
</protein>
<comment type="caution">
    <text evidence="2">The sequence shown here is derived from an EMBL/GenBank/DDBJ whole genome shotgun (WGS) entry which is preliminary data.</text>
</comment>
<accession>A0ABW3KZS8</accession>
<evidence type="ECO:0000313" key="2">
    <source>
        <dbReference type="EMBL" id="MFD1017829.1"/>
    </source>
</evidence>
<name>A0ABW3KZS8_9BACI</name>
<sequence length="138" mass="15944">MLKKGIWIGTVSGFALGIFLWLMEEVTGQRVYTLLMNVDFIPVIGDIEWPFFMEWLFHLIISWGIGIVYVYLLKSKMRDDQGHRWSLALTLSTLAALTYFPLTELAIKPTPDLDNLIAITYWTIGHIIYSIVLKISYK</sequence>
<evidence type="ECO:0000256" key="1">
    <source>
        <dbReference type="SAM" id="Phobius"/>
    </source>
</evidence>
<feature type="transmembrane region" description="Helical" evidence="1">
    <location>
        <begin position="6"/>
        <end position="24"/>
    </location>
</feature>
<keyword evidence="3" id="KW-1185">Reference proteome</keyword>
<dbReference type="Proteomes" id="UP001596990">
    <property type="component" value="Unassembled WGS sequence"/>
</dbReference>
<gene>
    <name evidence="2" type="ORF">ACFQ2J_01345</name>
</gene>
<feature type="transmembrane region" description="Helical" evidence="1">
    <location>
        <begin position="119"/>
        <end position="137"/>
    </location>
</feature>
<evidence type="ECO:0000313" key="3">
    <source>
        <dbReference type="Proteomes" id="UP001596990"/>
    </source>
</evidence>
<dbReference type="RefSeq" id="WP_386055865.1">
    <property type="nucleotide sequence ID" value="NZ_JBHTKL010000001.1"/>
</dbReference>
<keyword evidence="1" id="KW-0812">Transmembrane</keyword>
<proteinExistence type="predicted"/>
<dbReference type="EMBL" id="JBHTKL010000001">
    <property type="protein sequence ID" value="MFD1017829.1"/>
    <property type="molecule type" value="Genomic_DNA"/>
</dbReference>
<keyword evidence="1" id="KW-1133">Transmembrane helix</keyword>
<reference evidence="3" key="1">
    <citation type="journal article" date="2019" name="Int. J. Syst. Evol. Microbiol.">
        <title>The Global Catalogue of Microorganisms (GCM) 10K type strain sequencing project: providing services to taxonomists for standard genome sequencing and annotation.</title>
        <authorList>
            <consortium name="The Broad Institute Genomics Platform"/>
            <consortium name="The Broad Institute Genome Sequencing Center for Infectious Disease"/>
            <person name="Wu L."/>
            <person name="Ma J."/>
        </authorList>
    </citation>
    <scope>NUCLEOTIDE SEQUENCE [LARGE SCALE GENOMIC DNA]</scope>
    <source>
        <strain evidence="3">CCUG 56607</strain>
    </source>
</reference>
<feature type="transmembrane region" description="Helical" evidence="1">
    <location>
        <begin position="55"/>
        <end position="73"/>
    </location>
</feature>
<keyword evidence="1" id="KW-0472">Membrane</keyword>